<dbReference type="SMART" id="SM01016">
    <property type="entry name" value="Arg_tRNA_synt_N"/>
    <property type="match status" value="1"/>
</dbReference>
<dbReference type="SUPFAM" id="SSF47323">
    <property type="entry name" value="Anticodon-binding domain of a subclass of class I aminoacyl-tRNA synthetases"/>
    <property type="match status" value="1"/>
</dbReference>
<dbReference type="GO" id="GO:0005737">
    <property type="term" value="C:cytoplasm"/>
    <property type="evidence" value="ECO:0007669"/>
    <property type="project" value="UniProtKB-SubCell"/>
</dbReference>
<evidence type="ECO:0000256" key="4">
    <source>
        <dbReference type="ARBA" id="ARBA00022490"/>
    </source>
</evidence>
<protein>
    <recommendedName>
        <fullName evidence="11">Arginine--tRNA ligase</fullName>
        <ecNumber evidence="11">6.1.1.19</ecNumber>
    </recommendedName>
    <alternativeName>
        <fullName evidence="11">Arginyl-tRNA synthetase</fullName>
        <shortName evidence="11">ArgRS</shortName>
    </alternativeName>
</protein>
<evidence type="ECO:0000256" key="3">
    <source>
        <dbReference type="ARBA" id="ARBA00011245"/>
    </source>
</evidence>
<dbReference type="Gene3D" id="3.30.1360.70">
    <property type="entry name" value="Arginyl tRNA synthetase N-terminal domain"/>
    <property type="match status" value="1"/>
</dbReference>
<dbReference type="GO" id="GO:0004814">
    <property type="term" value="F:arginine-tRNA ligase activity"/>
    <property type="evidence" value="ECO:0007669"/>
    <property type="project" value="UniProtKB-UniRule"/>
</dbReference>
<dbReference type="PRINTS" id="PR01038">
    <property type="entry name" value="TRNASYNTHARG"/>
</dbReference>
<dbReference type="AlphaFoldDB" id="A0A5P8NYK5"/>
<dbReference type="InterPro" id="IPR008909">
    <property type="entry name" value="DALR_anticod-bd"/>
</dbReference>
<dbReference type="KEGG" id="sulg:FJR48_01610"/>
<dbReference type="Proteomes" id="UP000326944">
    <property type="component" value="Chromosome"/>
</dbReference>
<dbReference type="HAMAP" id="MF_00123">
    <property type="entry name" value="Arg_tRNA_synth"/>
    <property type="match status" value="1"/>
</dbReference>
<dbReference type="EMBL" id="CP043617">
    <property type="protein sequence ID" value="QFR48490.1"/>
    <property type="molecule type" value="Genomic_DNA"/>
</dbReference>
<dbReference type="GO" id="GO:0005524">
    <property type="term" value="F:ATP binding"/>
    <property type="evidence" value="ECO:0007669"/>
    <property type="project" value="UniProtKB-UniRule"/>
</dbReference>
<comment type="subcellular location">
    <subcellularLocation>
        <location evidence="1 11">Cytoplasm</location>
    </subcellularLocation>
</comment>
<dbReference type="OrthoDB" id="9803211at2"/>
<dbReference type="Pfam" id="PF00750">
    <property type="entry name" value="tRNA-synt_1d"/>
    <property type="match status" value="1"/>
</dbReference>
<evidence type="ECO:0000259" key="13">
    <source>
        <dbReference type="SMART" id="SM00836"/>
    </source>
</evidence>
<feature type="domain" description="DALR anticodon binding" evidence="13">
    <location>
        <begin position="417"/>
        <end position="531"/>
    </location>
</feature>
<dbReference type="EC" id="6.1.1.19" evidence="11"/>
<dbReference type="Gene3D" id="3.40.50.620">
    <property type="entry name" value="HUPs"/>
    <property type="match status" value="1"/>
</dbReference>
<dbReference type="InterPro" id="IPR001412">
    <property type="entry name" value="aa-tRNA-synth_I_CS"/>
</dbReference>
<keyword evidence="6 11" id="KW-0547">Nucleotide-binding</keyword>
<organism evidence="15 16">
    <name type="scientific">Sulfurimonas lithotrophica</name>
    <dbReference type="NCBI Taxonomy" id="2590022"/>
    <lineage>
        <taxon>Bacteria</taxon>
        <taxon>Pseudomonadati</taxon>
        <taxon>Campylobacterota</taxon>
        <taxon>Epsilonproteobacteria</taxon>
        <taxon>Campylobacterales</taxon>
        <taxon>Sulfurimonadaceae</taxon>
        <taxon>Sulfurimonas</taxon>
    </lineage>
</organism>
<dbReference type="SUPFAM" id="SSF55190">
    <property type="entry name" value="Arginyl-tRNA synthetase (ArgRS), N-terminal 'additional' domain"/>
    <property type="match status" value="1"/>
</dbReference>
<keyword evidence="8 11" id="KW-0648">Protein biosynthesis</keyword>
<evidence type="ECO:0000259" key="14">
    <source>
        <dbReference type="SMART" id="SM01016"/>
    </source>
</evidence>
<evidence type="ECO:0000256" key="5">
    <source>
        <dbReference type="ARBA" id="ARBA00022598"/>
    </source>
</evidence>
<evidence type="ECO:0000256" key="1">
    <source>
        <dbReference type="ARBA" id="ARBA00004496"/>
    </source>
</evidence>
<dbReference type="GO" id="GO:0006420">
    <property type="term" value="P:arginyl-tRNA aminoacylation"/>
    <property type="evidence" value="ECO:0007669"/>
    <property type="project" value="UniProtKB-UniRule"/>
</dbReference>
<name>A0A5P8NYK5_9BACT</name>
<dbReference type="Pfam" id="PF03485">
    <property type="entry name" value="Arg_tRNA_synt_N"/>
    <property type="match status" value="1"/>
</dbReference>
<dbReference type="NCBIfam" id="TIGR00456">
    <property type="entry name" value="argS"/>
    <property type="match status" value="1"/>
</dbReference>
<evidence type="ECO:0000256" key="2">
    <source>
        <dbReference type="ARBA" id="ARBA00005594"/>
    </source>
</evidence>
<feature type="short sequence motif" description="'HIGH' region" evidence="11">
    <location>
        <begin position="113"/>
        <end position="123"/>
    </location>
</feature>
<comment type="catalytic activity">
    <reaction evidence="10 11">
        <text>tRNA(Arg) + L-arginine + ATP = L-arginyl-tRNA(Arg) + AMP + diphosphate</text>
        <dbReference type="Rhea" id="RHEA:20301"/>
        <dbReference type="Rhea" id="RHEA-COMP:9658"/>
        <dbReference type="Rhea" id="RHEA-COMP:9673"/>
        <dbReference type="ChEBI" id="CHEBI:30616"/>
        <dbReference type="ChEBI" id="CHEBI:32682"/>
        <dbReference type="ChEBI" id="CHEBI:33019"/>
        <dbReference type="ChEBI" id="CHEBI:78442"/>
        <dbReference type="ChEBI" id="CHEBI:78513"/>
        <dbReference type="ChEBI" id="CHEBI:456215"/>
        <dbReference type="EC" id="6.1.1.19"/>
    </reaction>
</comment>
<evidence type="ECO:0000313" key="16">
    <source>
        <dbReference type="Proteomes" id="UP000326944"/>
    </source>
</evidence>
<dbReference type="InterPro" id="IPR036695">
    <property type="entry name" value="Arg-tRNA-synth_N_sf"/>
</dbReference>
<dbReference type="PANTHER" id="PTHR11956">
    <property type="entry name" value="ARGINYL-TRNA SYNTHETASE"/>
    <property type="match status" value="1"/>
</dbReference>
<dbReference type="CDD" id="cd00671">
    <property type="entry name" value="ArgRS_core"/>
    <property type="match status" value="1"/>
</dbReference>
<dbReference type="Pfam" id="PF05746">
    <property type="entry name" value="DALR_1"/>
    <property type="match status" value="1"/>
</dbReference>
<dbReference type="Gene3D" id="1.10.730.10">
    <property type="entry name" value="Isoleucyl-tRNA Synthetase, Domain 1"/>
    <property type="match status" value="1"/>
</dbReference>
<gene>
    <name evidence="11" type="primary">argS</name>
    <name evidence="15" type="ORF">FJR48_01610</name>
</gene>
<dbReference type="SMART" id="SM00836">
    <property type="entry name" value="DALR_1"/>
    <property type="match status" value="1"/>
</dbReference>
<evidence type="ECO:0000256" key="9">
    <source>
        <dbReference type="ARBA" id="ARBA00023146"/>
    </source>
</evidence>
<feature type="domain" description="Arginyl tRNA synthetase N-terminal" evidence="14">
    <location>
        <begin position="3"/>
        <end position="78"/>
    </location>
</feature>
<keyword evidence="7 11" id="KW-0067">ATP-binding</keyword>
<dbReference type="RefSeq" id="WP_152306433.1">
    <property type="nucleotide sequence ID" value="NZ_CP043617.1"/>
</dbReference>
<accession>A0A5P8NYK5</accession>
<keyword evidence="16" id="KW-1185">Reference proteome</keyword>
<evidence type="ECO:0000256" key="12">
    <source>
        <dbReference type="RuleBase" id="RU363038"/>
    </source>
</evidence>
<evidence type="ECO:0000313" key="15">
    <source>
        <dbReference type="EMBL" id="QFR48490.1"/>
    </source>
</evidence>
<dbReference type="FunFam" id="3.40.50.620:FF:000062">
    <property type="entry name" value="Arginine--tRNA ligase"/>
    <property type="match status" value="1"/>
</dbReference>
<evidence type="ECO:0000256" key="8">
    <source>
        <dbReference type="ARBA" id="ARBA00022917"/>
    </source>
</evidence>
<keyword evidence="4 11" id="KW-0963">Cytoplasm</keyword>
<proteinExistence type="inferred from homology"/>
<dbReference type="InterPro" id="IPR035684">
    <property type="entry name" value="ArgRS_core"/>
</dbReference>
<sequence length="538" mass="61348">MKQRVQSYLHDKLGREVVLEKPRDRSFGHFATPIAFSLAKELRKSPMVIAEELASSFDESNEVFSKVESVKGYLNFRLSEDFLNEYGSWALDNSQMFGTDEKKEKILLEFVSANPTGPLHIGHARGAVYGDTLYRLAKHLGYDITAEYYVNDAGNQIDLLGLSIQLYAKENILKQEVEYPESYYRGEYLDALARDAIKKFGEEIITDESRQKELAIWAKDGVMEIVTKTLADTNIFFDTFVNESSLYDDWDRVMSKMANNDANAIYEKDEKIWLASEVKGDDNDRVVVREDKRPTYLAGDIVYHNQKFERGYDHYINIWGADHHGYIPRVNAAIEYLGYDSNKLEVLLSQMVSLLKDGEPYKMSKRAGNVILMSDIVDEIGADALRFIFASKKSDTSLEFDVESLKKQDSSNPIFYIQYAHARIKTIISKSDLSEDDIMAASLKGFDEQADTLLFDALLLPEVIEDAFSSRQVQKLPDYLQSLAASLHKFYYDVRIIGREDEAKLLKLLMVVALSIKTGLSLMGIEAKDRMFKDDEAN</sequence>
<evidence type="ECO:0000256" key="11">
    <source>
        <dbReference type="HAMAP-Rule" id="MF_00123"/>
    </source>
</evidence>
<dbReference type="PROSITE" id="PS00178">
    <property type="entry name" value="AA_TRNA_LIGASE_I"/>
    <property type="match status" value="1"/>
</dbReference>
<evidence type="ECO:0000256" key="7">
    <source>
        <dbReference type="ARBA" id="ARBA00022840"/>
    </source>
</evidence>
<dbReference type="InterPro" id="IPR009080">
    <property type="entry name" value="tRNAsynth_Ia_anticodon-bd"/>
</dbReference>
<evidence type="ECO:0000256" key="10">
    <source>
        <dbReference type="ARBA" id="ARBA00049339"/>
    </source>
</evidence>
<evidence type="ECO:0000256" key="6">
    <source>
        <dbReference type="ARBA" id="ARBA00022741"/>
    </source>
</evidence>
<keyword evidence="9 11" id="KW-0030">Aminoacyl-tRNA synthetase</keyword>
<dbReference type="InterPro" id="IPR014729">
    <property type="entry name" value="Rossmann-like_a/b/a_fold"/>
</dbReference>
<keyword evidence="5 11" id="KW-0436">Ligase</keyword>
<dbReference type="SUPFAM" id="SSF52374">
    <property type="entry name" value="Nucleotidylyl transferase"/>
    <property type="match status" value="1"/>
</dbReference>
<comment type="similarity">
    <text evidence="2 11 12">Belongs to the class-I aminoacyl-tRNA synthetase family.</text>
</comment>
<dbReference type="InterPro" id="IPR001278">
    <property type="entry name" value="Arg-tRNA-ligase"/>
</dbReference>
<comment type="subunit">
    <text evidence="3 11">Monomer.</text>
</comment>
<dbReference type="InterPro" id="IPR005148">
    <property type="entry name" value="Arg-tRNA-synth_N"/>
</dbReference>
<reference evidence="15 16" key="1">
    <citation type="submission" date="2019-09" db="EMBL/GenBank/DDBJ databases">
        <title>Sulfurimonas gotlandica sp. nov., a chemoautotrophic and psychrotolerant epsilonproteobacterium isolated from a pelagic redoxcline, and an emended description of the genus Sulfurimonas.</title>
        <authorList>
            <person name="Wang S."/>
            <person name="Jiang L."/>
            <person name="Shao S."/>
        </authorList>
    </citation>
    <scope>NUCLEOTIDE SEQUENCE [LARGE SCALE GENOMIC DNA]</scope>
    <source>
        <strain evidence="15 16">GYSZ_1</strain>
    </source>
</reference>
<dbReference type="PANTHER" id="PTHR11956:SF5">
    <property type="entry name" value="ARGININE--TRNA LIGASE, CYTOPLASMIC"/>
    <property type="match status" value="1"/>
</dbReference>